<sequence>MPLDKITNPEEFTLTHDSVVLHTQGKPVACIIDKNIDNESRYTSLPNDPSLKASLIGFLNKHEDLGLLMGFKLKIQTDTEFFEYTVYPTDEFIDCVIYDESIFIINDKMDNLFRLRRIVTDQFVKTRSEFEKFKQMMT</sequence>
<evidence type="ECO:0000313" key="2">
    <source>
        <dbReference type="Proteomes" id="UP000006100"/>
    </source>
</evidence>
<evidence type="ECO:0000313" key="1">
    <source>
        <dbReference type="EMBL" id="AFS82822.1"/>
    </source>
</evidence>
<dbReference type="eggNOG" id="arCOG11732">
    <property type="taxonomic scope" value="Archaea"/>
</dbReference>
<reference evidence="1 2" key="1">
    <citation type="journal article" date="2012" name="J. Bacteriol.">
        <title>Draft Genome Sequence of an Ammonia-Oxidizing Archaeon, "Candidatus Nitrosopumilus sediminis" AR2, from Svalbard in the Arctic Circle.</title>
        <authorList>
            <person name="Park S.J."/>
            <person name="Kim J.G."/>
            <person name="Jung M.Y."/>
            <person name="Kim S.J."/>
            <person name="Cha I.T."/>
            <person name="Ghai R."/>
            <person name="Martin-Cuadrado A.B."/>
            <person name="Rodriguez-Valera F."/>
            <person name="Rhee S.K."/>
        </authorList>
    </citation>
    <scope>NUCLEOTIDE SEQUENCE [LARGE SCALE GENOMIC DNA]</scope>
    <source>
        <strain evidence="1 2">AR2</strain>
    </source>
</reference>
<dbReference type="Proteomes" id="UP000006100">
    <property type="component" value="Chromosome"/>
</dbReference>
<dbReference type="STRING" id="1229909.NSED_05090"/>
<gene>
    <name evidence="1" type="ORF">NSED_05090</name>
</gene>
<protein>
    <submittedName>
        <fullName evidence="1">Uncharacterized protein</fullName>
    </submittedName>
</protein>
<dbReference type="KEGG" id="nir:NSED_05090"/>
<dbReference type="AlphaFoldDB" id="K0BCM0"/>
<name>K0BCM0_9ARCH</name>
<proteinExistence type="predicted"/>
<organism evidence="1 2">
    <name type="scientific">Candidatus Nitrosopumilus sediminis</name>
    <dbReference type="NCBI Taxonomy" id="1229909"/>
    <lineage>
        <taxon>Archaea</taxon>
        <taxon>Nitrososphaerota</taxon>
        <taxon>Nitrososphaeria</taxon>
        <taxon>Nitrosopumilales</taxon>
        <taxon>Nitrosopumilaceae</taxon>
        <taxon>Nitrosopumilus</taxon>
    </lineage>
</organism>
<dbReference type="PATRIC" id="fig|1229909.8.peg.1112"/>
<dbReference type="EMBL" id="CP003843">
    <property type="protein sequence ID" value="AFS82822.1"/>
    <property type="molecule type" value="Genomic_DNA"/>
</dbReference>
<dbReference type="RefSeq" id="WP_014965193.1">
    <property type="nucleotide sequence ID" value="NC_018656.1"/>
</dbReference>
<dbReference type="OrthoDB" id="2694at2157"/>
<dbReference type="HOGENOM" id="CLU_1901831_0_0_2"/>
<keyword evidence="2" id="KW-1185">Reference proteome</keyword>
<accession>K0BCM0</accession>
<dbReference type="GeneID" id="13696813"/>